<gene>
    <name evidence="7" type="primary">copA</name>
    <name evidence="7" type="ORF">JCM17844_19230</name>
</gene>
<dbReference type="InterPro" id="IPR002355">
    <property type="entry name" value="Cu_oxidase_Cu_BS"/>
</dbReference>
<dbReference type="GO" id="GO:0016491">
    <property type="term" value="F:oxidoreductase activity"/>
    <property type="evidence" value="ECO:0007669"/>
    <property type="project" value="UniProtKB-KW"/>
</dbReference>
<dbReference type="InterPro" id="IPR045087">
    <property type="entry name" value="Cu-oxidase_fam"/>
</dbReference>
<evidence type="ECO:0000313" key="8">
    <source>
        <dbReference type="Proteomes" id="UP000322084"/>
    </source>
</evidence>
<dbReference type="InterPro" id="IPR008972">
    <property type="entry name" value="Cupredoxin"/>
</dbReference>
<accession>A0A5A7MR52</accession>
<dbReference type="PROSITE" id="PS51318">
    <property type="entry name" value="TAT"/>
    <property type="match status" value="1"/>
</dbReference>
<evidence type="ECO:0000256" key="2">
    <source>
        <dbReference type="ARBA" id="ARBA00023002"/>
    </source>
</evidence>
<evidence type="ECO:0000256" key="1">
    <source>
        <dbReference type="ARBA" id="ARBA00022723"/>
    </source>
</evidence>
<evidence type="ECO:0000256" key="3">
    <source>
        <dbReference type="ARBA" id="ARBA00023008"/>
    </source>
</evidence>
<dbReference type="InterPro" id="IPR034282">
    <property type="entry name" value="CuRO_2_CopA"/>
</dbReference>
<keyword evidence="2" id="KW-0560">Oxidoreductase</keyword>
<dbReference type="InterPro" id="IPR034284">
    <property type="entry name" value="CuRO_1_CopA"/>
</dbReference>
<dbReference type="EMBL" id="BKCL01000005">
    <property type="protein sequence ID" value="GEQ98286.1"/>
    <property type="molecule type" value="Genomic_DNA"/>
</dbReference>
<dbReference type="Pfam" id="PF07732">
    <property type="entry name" value="Cu-oxidase_3"/>
    <property type="match status" value="1"/>
</dbReference>
<comment type="caution">
    <text evidence="7">The sequence shown here is derived from an EMBL/GenBank/DDBJ whole genome shotgun (WGS) entry which is preliminary data.</text>
</comment>
<evidence type="ECO:0000259" key="5">
    <source>
        <dbReference type="Pfam" id="PF07731"/>
    </source>
</evidence>
<dbReference type="CDD" id="cd13874">
    <property type="entry name" value="CuRO_2_CopA"/>
    <property type="match status" value="1"/>
</dbReference>
<dbReference type="Pfam" id="PF07731">
    <property type="entry name" value="Cu-oxidase_2"/>
    <property type="match status" value="1"/>
</dbReference>
<dbReference type="GO" id="GO:0005507">
    <property type="term" value="F:copper ion binding"/>
    <property type="evidence" value="ECO:0007669"/>
    <property type="project" value="InterPro"/>
</dbReference>
<reference evidence="7 8" key="1">
    <citation type="submission" date="2019-09" db="EMBL/GenBank/DDBJ databases">
        <title>NBRP : Genome information of microbial organism related human and environment.</title>
        <authorList>
            <person name="Hattori M."/>
            <person name="Oshima K."/>
            <person name="Inaba H."/>
            <person name="Suda W."/>
            <person name="Sakamoto M."/>
            <person name="Iino T."/>
            <person name="Kitahara M."/>
            <person name="Oshida Y."/>
            <person name="Iida T."/>
            <person name="Kudo T."/>
            <person name="Itoh T."/>
            <person name="Ohkuma M."/>
        </authorList>
    </citation>
    <scope>NUCLEOTIDE SEQUENCE [LARGE SCALE GENOMIC DNA]</scope>
    <source>
        <strain evidence="7 8">Hi-2</strain>
    </source>
</reference>
<dbReference type="InterPro" id="IPR011707">
    <property type="entry name" value="Cu-oxidase-like_N"/>
</dbReference>
<dbReference type="InterPro" id="IPR006376">
    <property type="entry name" value="Cu-R_CopA"/>
</dbReference>
<dbReference type="RefSeq" id="WP_150000612.1">
    <property type="nucleotide sequence ID" value="NZ_BKCL01000005.1"/>
</dbReference>
<dbReference type="PROSITE" id="PS00080">
    <property type="entry name" value="MULTICOPPER_OXIDASE2"/>
    <property type="match status" value="1"/>
</dbReference>
<keyword evidence="1" id="KW-0479">Metal-binding</keyword>
<evidence type="ECO:0000259" key="6">
    <source>
        <dbReference type="Pfam" id="PF07732"/>
    </source>
</evidence>
<dbReference type="InterPro" id="IPR001117">
    <property type="entry name" value="Cu-oxidase_2nd"/>
</dbReference>
<dbReference type="InterPro" id="IPR034279">
    <property type="entry name" value="CuRO_3_CopA"/>
</dbReference>
<organism evidence="7 8">
    <name type="scientific">Iodidimonas gelatinilytica</name>
    <dbReference type="NCBI Taxonomy" id="1236966"/>
    <lineage>
        <taxon>Bacteria</taxon>
        <taxon>Pseudomonadati</taxon>
        <taxon>Pseudomonadota</taxon>
        <taxon>Alphaproteobacteria</taxon>
        <taxon>Iodidimonadales</taxon>
        <taxon>Iodidimonadaceae</taxon>
        <taxon>Iodidimonas</taxon>
    </lineage>
</organism>
<dbReference type="InterPro" id="IPR011706">
    <property type="entry name" value="Cu-oxidase_C"/>
</dbReference>
<dbReference type="SUPFAM" id="SSF49503">
    <property type="entry name" value="Cupredoxins"/>
    <property type="match status" value="3"/>
</dbReference>
<dbReference type="InterPro" id="IPR033138">
    <property type="entry name" value="Cu_oxidase_CS"/>
</dbReference>
<dbReference type="Gene3D" id="2.60.40.420">
    <property type="entry name" value="Cupredoxins - blue copper proteins"/>
    <property type="match status" value="3"/>
</dbReference>
<feature type="domain" description="Plastocyanin-like" evidence="6">
    <location>
        <begin position="57"/>
        <end position="167"/>
    </location>
</feature>
<dbReference type="PROSITE" id="PS00079">
    <property type="entry name" value="MULTICOPPER_OXIDASE1"/>
    <property type="match status" value="1"/>
</dbReference>
<dbReference type="PANTHER" id="PTHR11709">
    <property type="entry name" value="MULTI-COPPER OXIDASE"/>
    <property type="match status" value="1"/>
</dbReference>
<evidence type="ECO:0000259" key="4">
    <source>
        <dbReference type="Pfam" id="PF00394"/>
    </source>
</evidence>
<feature type="domain" description="Plastocyanin-like" evidence="5">
    <location>
        <begin position="453"/>
        <end position="573"/>
    </location>
</feature>
<dbReference type="CDD" id="cd13848">
    <property type="entry name" value="CuRO_1_CopA"/>
    <property type="match status" value="1"/>
</dbReference>
<dbReference type="CDD" id="cd13896">
    <property type="entry name" value="CuRO_3_CopA"/>
    <property type="match status" value="1"/>
</dbReference>
<dbReference type="AlphaFoldDB" id="A0A5A7MR52"/>
<dbReference type="Proteomes" id="UP000322084">
    <property type="component" value="Unassembled WGS sequence"/>
</dbReference>
<dbReference type="GO" id="GO:0042597">
    <property type="term" value="C:periplasmic space"/>
    <property type="evidence" value="ECO:0007669"/>
    <property type="project" value="InterPro"/>
</dbReference>
<keyword evidence="3" id="KW-0186">Copper</keyword>
<dbReference type="PANTHER" id="PTHR11709:SF394">
    <property type="entry name" value="FI03373P-RELATED"/>
    <property type="match status" value="1"/>
</dbReference>
<dbReference type="InterPro" id="IPR006311">
    <property type="entry name" value="TAT_signal"/>
</dbReference>
<name>A0A5A7MR52_9PROT</name>
<dbReference type="Pfam" id="PF00394">
    <property type="entry name" value="Cu-oxidase"/>
    <property type="match status" value="1"/>
</dbReference>
<proteinExistence type="predicted"/>
<dbReference type="NCBIfam" id="TIGR01480">
    <property type="entry name" value="copper_res_A"/>
    <property type="match status" value="1"/>
</dbReference>
<protein>
    <submittedName>
        <fullName evidence="7">Copper resitance protein</fullName>
    </submittedName>
</protein>
<evidence type="ECO:0000313" key="7">
    <source>
        <dbReference type="EMBL" id="GEQ98286.1"/>
    </source>
</evidence>
<feature type="domain" description="Plastocyanin-like" evidence="4">
    <location>
        <begin position="235"/>
        <end position="342"/>
    </location>
</feature>
<sequence length="579" mass="64022">MITRRNLIRSATMLGGGLLMQGFIPVWAKGGSGYVPGATPRTDSRSGTHDVDLFIAETPVQIDGQHGTAVTLNGGVPGPLLRFTEGETVTIRVHNRLRETTSIHWHGILLPFEMDGVPGVAFPGIKAGETFTYRYLVRQSGTYWYHSHSGLQEQLGHYGPLVIDPKEPDIMDHDREHILILSDWMFDNPYKVMAKLKKRSDYLNFQQRTMGDFFKDASETGLGAAISDRMAWGRMRMSPADIADVTGHIYSYLINGAGPDDNWTGLFQPGERLRLRIINAASMSYFNLRIPGLAMTVVAADGQPVQPVEVDEFQIAPAETYDVIVTPKDDRAYTVMAEAMDRSGYARGTLAPRSGMSAAIPALRDQPLRTMADMGMDMDAMPAGHGHGKNHGSMAMGGPIVARHGPSGHGPGSAGVAAVQRSRLGEPGTGLETIDHRVLVYTDLKARTVYNDRPPERELELHLTGNMERYMWSFDGEKFSEVDGPIPFALGERLRLILVNDTMMEHPIHLHGMWMELENGHGDLIPRKHTISVKPGERLSALIHVDAPGRWAFHCHLLYHMEAGMFRVVEVTPYDGEDA</sequence>